<sequence>MQMKFWPFNREQRKTDPSWNALADRGASSISGQFVDAKSAESISTVFGCVQALSESVACLPLHVYQRTQDERVRADDYPLARVLRQPNPNQSGLSFRESMTASVLLHGNAYARIESNGAGEITGLHPIDPKTVTIVELASGRYAYDVAGSTAVARLLDDEIFHLADRCDLGSIVGKSRITVARETLGLGLALRNHGSSTFANGAQPGGILTVDNGPKALTSEQQSDLRDAWNSRHSGSGNAGRVAVLSGNMKYQQVGMSLDDAQWVASQQFSVEEICRIFRVPPTMVGDLRHGSYSNTAELGSQFVRYSLARWIAMWEAEITRQLLGPLARRKYLAEHSVEGLLRGNPEARADFYAKAIASGWMTVDEVRRLENLPRMENAQE</sequence>
<dbReference type="Pfam" id="PF04860">
    <property type="entry name" value="Phage_portal"/>
    <property type="match status" value="1"/>
</dbReference>
<gene>
    <name evidence="1" type="ORF">G3W61_11870</name>
</gene>
<evidence type="ECO:0000313" key="2">
    <source>
        <dbReference type="Proteomes" id="UP000471082"/>
    </source>
</evidence>
<dbReference type="NCBIfam" id="TIGR01537">
    <property type="entry name" value="portal_HK97"/>
    <property type="match status" value="1"/>
</dbReference>
<dbReference type="Proteomes" id="UP000471082">
    <property type="component" value="Unassembled WGS sequence"/>
</dbReference>
<organism evidence="1 2">
    <name type="scientific">Xanthomonas perforans</name>
    <dbReference type="NCBI Taxonomy" id="442694"/>
    <lineage>
        <taxon>Bacteria</taxon>
        <taxon>Pseudomonadati</taxon>
        <taxon>Pseudomonadota</taxon>
        <taxon>Gammaproteobacteria</taxon>
        <taxon>Lysobacterales</taxon>
        <taxon>Lysobacteraceae</taxon>
        <taxon>Xanthomonas</taxon>
    </lineage>
</organism>
<dbReference type="InterPro" id="IPR006427">
    <property type="entry name" value="Portal_HK97"/>
</dbReference>
<accession>A0A6L9VQF4</accession>
<protein>
    <submittedName>
        <fullName evidence="1">Phage portal protein</fullName>
    </submittedName>
</protein>
<dbReference type="RefSeq" id="WP_033483561.1">
    <property type="nucleotide sequence ID" value="NZ_CP116305.1"/>
</dbReference>
<reference evidence="1 2" key="1">
    <citation type="submission" date="2019-11" db="EMBL/GenBank/DDBJ databases">
        <title>Genome-resolved metagenomics to study the prevalence of co-infection and intraspecific heterogeneity among plant pathogen metapopulations.</title>
        <authorList>
            <person name="Newberry E."/>
            <person name="Bhandari R."/>
            <person name="Kemble J."/>
            <person name="Sikora E."/>
            <person name="Potnis N."/>
        </authorList>
    </citation>
    <scope>NUCLEOTIDE SEQUENCE [LARGE SCALE GENOMIC DNA]</scope>
    <source>
        <strain evidence="1">Xp_Tom_Tuscaloosa_18b</strain>
    </source>
</reference>
<comment type="caution">
    <text evidence="1">The sequence shown here is derived from an EMBL/GenBank/DDBJ whole genome shotgun (WGS) entry which is preliminary data.</text>
</comment>
<dbReference type="AlphaFoldDB" id="A0A6L9VQF4"/>
<proteinExistence type="predicted"/>
<dbReference type="InterPro" id="IPR006944">
    <property type="entry name" value="Phage/GTA_portal"/>
</dbReference>
<evidence type="ECO:0000313" key="1">
    <source>
        <dbReference type="EMBL" id="NEL76943.1"/>
    </source>
</evidence>
<name>A0A6L9VQF4_XANPE</name>
<dbReference type="EMBL" id="JAAGYU010000047">
    <property type="protein sequence ID" value="NEL76943.1"/>
    <property type="molecule type" value="Genomic_DNA"/>
</dbReference>